<dbReference type="EMBL" id="CP020370">
    <property type="protein sequence ID" value="AUB82128.1"/>
    <property type="molecule type" value="Genomic_DNA"/>
</dbReference>
<dbReference type="KEGG" id="tsy:THSYN_14995"/>
<proteinExistence type="predicted"/>
<sequence length="288" mass="30745">MSEPSTATAALLALGALLRIRCPGAPVAWLDQAIERIQTAARPQAPLAQSFAAAARHLGMDPLGAAAARFDTPCGPLDASRWQPGDAGRALLLAAAIRQVGDAWVDLIEALYRDGDEGERASLVRALCLTPQPCRLLELARAAGRITSLRLYAALALDNPFPAACYPEHDFNGMVVKCLFNGLPVGRISGLAGRANPDLSRMCEDYREERRLAARAIPADIWLPLVPYASPGGLVLALEQTGCADPEHRYYAVLALSARRSEPRIAQALAARRGVEPDPRVAALLHPA</sequence>
<dbReference type="Proteomes" id="UP000232638">
    <property type="component" value="Chromosome"/>
</dbReference>
<dbReference type="InterPro" id="IPR047715">
    <property type="entry name" value="EboA_dom"/>
</dbReference>
<accession>A0A2K8U950</accession>
<reference evidence="1 2" key="1">
    <citation type="submission" date="2017-03" db="EMBL/GenBank/DDBJ databases">
        <title>Complete genome sequence of Candidatus 'Thiodictyon syntrophicum' sp. nov. strain Cad16T, a photolithoautotroph purple sulfur bacterium isolated from an alpine meromictic lake.</title>
        <authorList>
            <person name="Luedin S.M."/>
            <person name="Pothier J.F."/>
            <person name="Danza F."/>
            <person name="Storelli N."/>
            <person name="Wittwer M."/>
            <person name="Tonolla M."/>
        </authorList>
    </citation>
    <scope>NUCLEOTIDE SEQUENCE [LARGE SCALE GENOMIC DNA]</scope>
    <source>
        <strain evidence="1 2">Cad16T</strain>
    </source>
</reference>
<protein>
    <submittedName>
        <fullName evidence="1">Uncharacterized protein</fullName>
    </submittedName>
</protein>
<dbReference type="NCBIfam" id="NF035938">
    <property type="entry name" value="EboA_domain"/>
    <property type="match status" value="1"/>
</dbReference>
<evidence type="ECO:0000313" key="2">
    <source>
        <dbReference type="Proteomes" id="UP000232638"/>
    </source>
</evidence>
<keyword evidence="2" id="KW-1185">Reference proteome</keyword>
<organism evidence="1 2">
    <name type="scientific">Candidatus Thiodictyon syntrophicum</name>
    <dbReference type="NCBI Taxonomy" id="1166950"/>
    <lineage>
        <taxon>Bacteria</taxon>
        <taxon>Pseudomonadati</taxon>
        <taxon>Pseudomonadota</taxon>
        <taxon>Gammaproteobacteria</taxon>
        <taxon>Chromatiales</taxon>
        <taxon>Chromatiaceae</taxon>
        <taxon>Thiodictyon</taxon>
    </lineage>
</organism>
<name>A0A2K8U950_9GAMM</name>
<dbReference type="RefSeq" id="WP_100919874.1">
    <property type="nucleotide sequence ID" value="NZ_CP020370.1"/>
</dbReference>
<gene>
    <name evidence="1" type="ORF">THSYN_14995</name>
</gene>
<dbReference type="AlphaFoldDB" id="A0A2K8U950"/>
<evidence type="ECO:0000313" key="1">
    <source>
        <dbReference type="EMBL" id="AUB82128.1"/>
    </source>
</evidence>
<dbReference type="OrthoDB" id="325673at2"/>